<dbReference type="OrthoDB" id="5503950at2"/>
<dbReference type="GO" id="GO:0019433">
    <property type="term" value="P:triglyceride catabolic process"/>
    <property type="evidence" value="ECO:0007669"/>
    <property type="project" value="TreeGrafter"/>
</dbReference>
<dbReference type="Pfam" id="PF13472">
    <property type="entry name" value="Lipase_GDSL_2"/>
    <property type="match status" value="1"/>
</dbReference>
<feature type="domain" description="SGNH hydrolase-type esterase" evidence="3">
    <location>
        <begin position="63"/>
        <end position="316"/>
    </location>
</feature>
<feature type="disulfide bond" evidence="2">
    <location>
        <begin position="162"/>
        <end position="180"/>
    </location>
</feature>
<dbReference type="PANTHER" id="PTHR37981:SF1">
    <property type="entry name" value="SGNH HYDROLASE-TYPE ESTERASE DOMAIN-CONTAINING PROTEIN"/>
    <property type="match status" value="1"/>
</dbReference>
<feature type="active site" evidence="1">
    <location>
        <position position="308"/>
    </location>
</feature>
<evidence type="ECO:0000256" key="2">
    <source>
        <dbReference type="PIRSR" id="PIRSR637460-2"/>
    </source>
</evidence>
<keyword evidence="2" id="KW-1015">Disulfide bond</keyword>
<feature type="active site" description="Nucleophile" evidence="1">
    <location>
        <position position="67"/>
    </location>
</feature>
<dbReference type="Proteomes" id="UP000319103">
    <property type="component" value="Unassembled WGS sequence"/>
</dbReference>
<accession>A0A540W9A6</accession>
<feature type="disulfide bond" evidence="2">
    <location>
        <begin position="84"/>
        <end position="111"/>
    </location>
</feature>
<dbReference type="EMBL" id="VIGB01000003">
    <property type="protein sequence ID" value="TQF05507.1"/>
    <property type="molecule type" value="Genomic_DNA"/>
</dbReference>
<dbReference type="InterPro" id="IPR037460">
    <property type="entry name" value="SEST-like"/>
</dbReference>
<dbReference type="InterPro" id="IPR036514">
    <property type="entry name" value="SGNH_hydro_sf"/>
</dbReference>
<evidence type="ECO:0000313" key="5">
    <source>
        <dbReference type="Proteomes" id="UP000319103"/>
    </source>
</evidence>
<dbReference type="InterPro" id="IPR013830">
    <property type="entry name" value="SGNH_hydro"/>
</dbReference>
<dbReference type="Gene3D" id="3.40.50.1110">
    <property type="entry name" value="SGNH hydrolase"/>
    <property type="match status" value="1"/>
</dbReference>
<sequence>MPWAPGVGRGVMRRPMGLGLVLVLLALAGCTAGGGRPAPAGASGSAPPSAKARAWVPGGPYAALGDSYTAGLQLQPAGGGPKGCGRSAANYPSLVAQGLGLTGDQFTDASCTSATTADLTGAQQVSGGPNPPQLDALNARTRLVTVGIGGNDAGFTNVFTECAEQGLLHLVAVAKGQAPCKAHYTAADGSDQLSGVLKTVGDRVSAVLRQVAQRSPQAKVFLVGYPALLPSDPASCGGLLGDTVSKGDLAFLAEQEQRLNTVLRDQAAAAGAVYVDTYAPTQGHDMCAGQSARWVEPPLPAGGMAPLHPNLAGQQAMAAAVLGSIRAAR</sequence>
<dbReference type="AlphaFoldDB" id="A0A540W9A6"/>
<gene>
    <name evidence="4" type="ORF">E6W39_28860</name>
</gene>
<proteinExistence type="predicted"/>
<dbReference type="CDD" id="cd01823">
    <property type="entry name" value="SEST_like"/>
    <property type="match status" value="1"/>
</dbReference>
<evidence type="ECO:0000313" key="4">
    <source>
        <dbReference type="EMBL" id="TQF05507.1"/>
    </source>
</evidence>
<dbReference type="PANTHER" id="PTHR37981">
    <property type="entry name" value="LIPASE 2"/>
    <property type="match status" value="1"/>
</dbReference>
<keyword evidence="5" id="KW-1185">Reference proteome</keyword>
<protein>
    <submittedName>
        <fullName evidence="4">SGNH/GDSL hydrolase family protein</fullName>
    </submittedName>
</protein>
<reference evidence="4 5" key="1">
    <citation type="submission" date="2019-06" db="EMBL/GenBank/DDBJ databases">
        <title>Description of Kitasatospora acidophila sp. nov. isolated from pine grove soil, and reclassification of Streptomyces novaecaesareae to Kitasatospora novaeceasareae comb. nov.</title>
        <authorList>
            <person name="Kim M.J."/>
        </authorList>
    </citation>
    <scope>NUCLEOTIDE SEQUENCE [LARGE SCALE GENOMIC DNA]</scope>
    <source>
        <strain evidence="4 5">MMS16-CNU292</strain>
    </source>
</reference>
<keyword evidence="4" id="KW-0378">Hydrolase</keyword>
<dbReference type="GO" id="GO:0004806">
    <property type="term" value="F:triacylglycerol lipase activity"/>
    <property type="evidence" value="ECO:0007669"/>
    <property type="project" value="TreeGrafter"/>
</dbReference>
<dbReference type="SUPFAM" id="SSF52266">
    <property type="entry name" value="SGNH hydrolase"/>
    <property type="match status" value="1"/>
</dbReference>
<name>A0A540W9A6_9ACTN</name>
<evidence type="ECO:0000259" key="3">
    <source>
        <dbReference type="Pfam" id="PF13472"/>
    </source>
</evidence>
<organism evidence="4 5">
    <name type="scientific">Kitasatospora acidiphila</name>
    <dbReference type="NCBI Taxonomy" id="2567942"/>
    <lineage>
        <taxon>Bacteria</taxon>
        <taxon>Bacillati</taxon>
        <taxon>Actinomycetota</taxon>
        <taxon>Actinomycetes</taxon>
        <taxon>Kitasatosporales</taxon>
        <taxon>Streptomycetaceae</taxon>
        <taxon>Kitasatospora</taxon>
    </lineage>
</organism>
<comment type="caution">
    <text evidence="4">The sequence shown here is derived from an EMBL/GenBank/DDBJ whole genome shotgun (WGS) entry which is preliminary data.</text>
</comment>
<evidence type="ECO:0000256" key="1">
    <source>
        <dbReference type="PIRSR" id="PIRSR637460-1"/>
    </source>
</evidence>